<sequence length="112" mass="12326">MPRRESEDSDALALPRTVASASLISLRKEPEESASLLFRPLCNFLALAMSFFHDLFFVFTFGVFDSSRTSLLSSMPKMGASVPLYESEQLCLDGSVSASTSRIGETRPRPSK</sequence>
<evidence type="ECO:0000256" key="1">
    <source>
        <dbReference type="SAM" id="Phobius"/>
    </source>
</evidence>
<organism evidence="2">
    <name type="scientific">Arundo donax</name>
    <name type="common">Giant reed</name>
    <name type="synonym">Donax arundinaceus</name>
    <dbReference type="NCBI Taxonomy" id="35708"/>
    <lineage>
        <taxon>Eukaryota</taxon>
        <taxon>Viridiplantae</taxon>
        <taxon>Streptophyta</taxon>
        <taxon>Embryophyta</taxon>
        <taxon>Tracheophyta</taxon>
        <taxon>Spermatophyta</taxon>
        <taxon>Magnoliopsida</taxon>
        <taxon>Liliopsida</taxon>
        <taxon>Poales</taxon>
        <taxon>Poaceae</taxon>
        <taxon>PACMAD clade</taxon>
        <taxon>Arundinoideae</taxon>
        <taxon>Arundineae</taxon>
        <taxon>Arundo</taxon>
    </lineage>
</organism>
<keyword evidence="1" id="KW-1133">Transmembrane helix</keyword>
<reference evidence="2" key="1">
    <citation type="submission" date="2014-09" db="EMBL/GenBank/DDBJ databases">
        <authorList>
            <person name="Magalhaes I.L.F."/>
            <person name="Oliveira U."/>
            <person name="Santos F.R."/>
            <person name="Vidigal T.H.D.A."/>
            <person name="Brescovit A.D."/>
            <person name="Santos A.J."/>
        </authorList>
    </citation>
    <scope>NUCLEOTIDE SEQUENCE</scope>
    <source>
        <tissue evidence="2">Shoot tissue taken approximately 20 cm above the soil surface</tissue>
    </source>
</reference>
<evidence type="ECO:0000313" key="2">
    <source>
        <dbReference type="EMBL" id="JAE31645.1"/>
    </source>
</evidence>
<proteinExistence type="predicted"/>
<feature type="transmembrane region" description="Helical" evidence="1">
    <location>
        <begin position="44"/>
        <end position="64"/>
    </location>
</feature>
<keyword evidence="1" id="KW-0472">Membrane</keyword>
<dbReference type="AlphaFoldDB" id="A0A0A9H377"/>
<dbReference type="EMBL" id="GBRH01166251">
    <property type="protein sequence ID" value="JAE31645.1"/>
    <property type="molecule type" value="Transcribed_RNA"/>
</dbReference>
<name>A0A0A9H377_ARUDO</name>
<keyword evidence="1" id="KW-0812">Transmembrane</keyword>
<accession>A0A0A9H377</accession>
<evidence type="ECO:0008006" key="3">
    <source>
        <dbReference type="Google" id="ProtNLM"/>
    </source>
</evidence>
<protein>
    <recommendedName>
        <fullName evidence="3">Transmembrane protein</fullName>
    </recommendedName>
</protein>
<reference evidence="2" key="2">
    <citation type="journal article" date="2015" name="Data Brief">
        <title>Shoot transcriptome of the giant reed, Arundo donax.</title>
        <authorList>
            <person name="Barrero R.A."/>
            <person name="Guerrero F.D."/>
            <person name="Moolhuijzen P."/>
            <person name="Goolsby J.A."/>
            <person name="Tidwell J."/>
            <person name="Bellgard S.E."/>
            <person name="Bellgard M.I."/>
        </authorList>
    </citation>
    <scope>NUCLEOTIDE SEQUENCE</scope>
    <source>
        <tissue evidence="2">Shoot tissue taken approximately 20 cm above the soil surface</tissue>
    </source>
</reference>